<reference evidence="2 3" key="1">
    <citation type="journal article" date="2019" name="Int. J. Syst. Evol. Microbiol.">
        <title>The Global Catalogue of Microorganisms (GCM) 10K type strain sequencing project: providing services to taxonomists for standard genome sequencing and annotation.</title>
        <authorList>
            <consortium name="The Broad Institute Genomics Platform"/>
            <consortium name="The Broad Institute Genome Sequencing Center for Infectious Disease"/>
            <person name="Wu L."/>
            <person name="Ma J."/>
        </authorList>
    </citation>
    <scope>NUCLEOTIDE SEQUENCE [LARGE SCALE GENOMIC DNA]</scope>
    <source>
        <strain evidence="2 3">JCM 14330</strain>
    </source>
</reference>
<gene>
    <name evidence="2" type="ORF">GCM10009097_40670</name>
</gene>
<evidence type="ECO:0000313" key="3">
    <source>
        <dbReference type="Proteomes" id="UP001501706"/>
    </source>
</evidence>
<dbReference type="PROSITE" id="PS51257">
    <property type="entry name" value="PROKAR_LIPOPROTEIN"/>
    <property type="match status" value="1"/>
</dbReference>
<evidence type="ECO:0008006" key="4">
    <source>
        <dbReference type="Google" id="ProtNLM"/>
    </source>
</evidence>
<dbReference type="EMBL" id="BAAAEN010000018">
    <property type="protein sequence ID" value="GAA0519010.1"/>
    <property type="molecule type" value="Genomic_DNA"/>
</dbReference>
<comment type="caution">
    <text evidence="2">The sequence shown here is derived from an EMBL/GenBank/DDBJ whole genome shotgun (WGS) entry which is preliminary data.</text>
</comment>
<dbReference type="Proteomes" id="UP001501706">
    <property type="component" value="Unassembled WGS sequence"/>
</dbReference>
<dbReference type="RefSeq" id="WP_343928092.1">
    <property type="nucleotide sequence ID" value="NZ_BAAAEN010000018.1"/>
</dbReference>
<feature type="region of interest" description="Disordered" evidence="1">
    <location>
        <begin position="20"/>
        <end position="66"/>
    </location>
</feature>
<accession>A0ABN1CIR3</accession>
<evidence type="ECO:0000313" key="2">
    <source>
        <dbReference type="EMBL" id="GAA0519010.1"/>
    </source>
</evidence>
<sequence>MIYRWMIAALCGVMLAGCGKEEPQPPAAAPAAGDAAVTQDAQKRRERFQGDGKAQYTPREAPDSQP</sequence>
<protein>
    <recommendedName>
        <fullName evidence="4">Lipoprotein</fullName>
    </recommendedName>
</protein>
<keyword evidence="3" id="KW-1185">Reference proteome</keyword>
<feature type="compositionally biased region" description="Basic and acidic residues" evidence="1">
    <location>
        <begin position="41"/>
        <end position="50"/>
    </location>
</feature>
<name>A0ABN1CIR3_9BURK</name>
<organism evidence="2 3">
    <name type="scientific">Pigmentiphaga daeguensis</name>
    <dbReference type="NCBI Taxonomy" id="414049"/>
    <lineage>
        <taxon>Bacteria</taxon>
        <taxon>Pseudomonadati</taxon>
        <taxon>Pseudomonadota</taxon>
        <taxon>Betaproteobacteria</taxon>
        <taxon>Burkholderiales</taxon>
        <taxon>Alcaligenaceae</taxon>
        <taxon>Pigmentiphaga</taxon>
    </lineage>
</organism>
<evidence type="ECO:0000256" key="1">
    <source>
        <dbReference type="SAM" id="MobiDB-lite"/>
    </source>
</evidence>
<feature type="compositionally biased region" description="Low complexity" evidence="1">
    <location>
        <begin position="29"/>
        <end position="40"/>
    </location>
</feature>
<proteinExistence type="predicted"/>